<evidence type="ECO:0000256" key="1">
    <source>
        <dbReference type="SAM" id="MobiDB-lite"/>
    </source>
</evidence>
<dbReference type="InterPro" id="IPR025558">
    <property type="entry name" value="DUF4283"/>
</dbReference>
<evidence type="ECO:0000313" key="3">
    <source>
        <dbReference type="EMBL" id="KAK1379273.1"/>
    </source>
</evidence>
<accession>A0AAD8I7E9</accession>
<feature type="domain" description="DUF4283" evidence="2">
    <location>
        <begin position="290"/>
        <end position="372"/>
    </location>
</feature>
<dbReference type="EMBL" id="JAUIZM010000006">
    <property type="protein sequence ID" value="KAK1379273.1"/>
    <property type="molecule type" value="Genomic_DNA"/>
</dbReference>
<dbReference type="PANTHER" id="PTHR31286:SF165">
    <property type="entry name" value="DUF4283 DOMAIN-CONTAINING PROTEIN"/>
    <property type="match status" value="1"/>
</dbReference>
<protein>
    <recommendedName>
        <fullName evidence="2">DUF4283 domain-containing protein</fullName>
    </recommendedName>
</protein>
<evidence type="ECO:0000313" key="4">
    <source>
        <dbReference type="Proteomes" id="UP001237642"/>
    </source>
</evidence>
<gene>
    <name evidence="3" type="ORF">POM88_026017</name>
</gene>
<sequence>MGSQDSNVDSTGVPVDHDGCSLEYGGVGASDVTFAVASDVLKEILRDNPKDEGFQHSEADLVDDLSGGLNTKRGAISEGFLGFGVPSSSGGIPVEHTEASSEEDYGHEDFRARLEKESINRAAKAAFAVNKDERNELFSLRLKYQEMQRMLAKRGISLVDLEKEALNERVEFNPGLPDVTKFINGRDEFGLPLFVNKPIPASKVVDELPKRSTETDSKDTKEKTSSENIDENCEPPSSPSADVSPLKFGRKTWSNVVKDPSPSVVSFEYVPLEEGSQVISPPDEELLQGNEKFKNCIVGTFTKKAPPYHVVDAFVKNVWSRKGKCLMAQKSSSVFLFNFEDSATMNSYLSRGTWYVEGKPMLVKAWGKTEDATVIKSIPLWVKISNIPDSYWTAKGLSRLASVVGPPICADVLASKLEVLPFARFCVNHSLGVSLPNSVQVVSLDPFSGDKVTSTVLFSYPNKPLMCNGCKSLGHTIGACPSATRIWVPKVRPVDIVEEKTSPLTDKWKEKVGNPPNIAVEVPVSKSTSEPLPSDISGTSVDSAEGDWLTVKKKSKTISVEASLAAPSSKAPIFSSIAKAIAKNPKNPKQLGPSSFLEVFLITALP</sequence>
<name>A0AAD8I7E9_9APIA</name>
<organism evidence="3 4">
    <name type="scientific">Heracleum sosnowskyi</name>
    <dbReference type="NCBI Taxonomy" id="360622"/>
    <lineage>
        <taxon>Eukaryota</taxon>
        <taxon>Viridiplantae</taxon>
        <taxon>Streptophyta</taxon>
        <taxon>Embryophyta</taxon>
        <taxon>Tracheophyta</taxon>
        <taxon>Spermatophyta</taxon>
        <taxon>Magnoliopsida</taxon>
        <taxon>eudicotyledons</taxon>
        <taxon>Gunneridae</taxon>
        <taxon>Pentapetalae</taxon>
        <taxon>asterids</taxon>
        <taxon>campanulids</taxon>
        <taxon>Apiales</taxon>
        <taxon>Apiaceae</taxon>
        <taxon>Apioideae</taxon>
        <taxon>apioid superclade</taxon>
        <taxon>Tordylieae</taxon>
        <taxon>Tordyliinae</taxon>
        <taxon>Heracleum</taxon>
    </lineage>
</organism>
<reference evidence="3" key="1">
    <citation type="submission" date="2023-02" db="EMBL/GenBank/DDBJ databases">
        <title>Genome of toxic invasive species Heracleum sosnowskyi carries increased number of genes despite the absence of recent whole-genome duplications.</title>
        <authorList>
            <person name="Schelkunov M."/>
            <person name="Shtratnikova V."/>
            <person name="Makarenko M."/>
            <person name="Klepikova A."/>
            <person name="Omelchenko D."/>
            <person name="Novikova G."/>
            <person name="Obukhova E."/>
            <person name="Bogdanov V."/>
            <person name="Penin A."/>
            <person name="Logacheva M."/>
        </authorList>
    </citation>
    <scope>NUCLEOTIDE SEQUENCE</scope>
    <source>
        <strain evidence="3">Hsosn_3</strain>
        <tissue evidence="3">Leaf</tissue>
    </source>
</reference>
<dbReference type="InterPro" id="IPR040256">
    <property type="entry name" value="At4g02000-like"/>
</dbReference>
<feature type="region of interest" description="Disordered" evidence="1">
    <location>
        <begin position="206"/>
        <end position="245"/>
    </location>
</feature>
<keyword evidence="4" id="KW-1185">Reference proteome</keyword>
<feature type="compositionally biased region" description="Basic and acidic residues" evidence="1">
    <location>
        <begin position="206"/>
        <end position="225"/>
    </location>
</feature>
<reference evidence="3" key="2">
    <citation type="submission" date="2023-05" db="EMBL/GenBank/DDBJ databases">
        <authorList>
            <person name="Schelkunov M.I."/>
        </authorList>
    </citation>
    <scope>NUCLEOTIDE SEQUENCE</scope>
    <source>
        <strain evidence="3">Hsosn_3</strain>
        <tissue evidence="3">Leaf</tissue>
    </source>
</reference>
<dbReference type="Pfam" id="PF14111">
    <property type="entry name" value="DUF4283"/>
    <property type="match status" value="1"/>
</dbReference>
<dbReference type="AlphaFoldDB" id="A0AAD8I7E9"/>
<evidence type="ECO:0000259" key="2">
    <source>
        <dbReference type="Pfam" id="PF14111"/>
    </source>
</evidence>
<comment type="caution">
    <text evidence="3">The sequence shown here is derived from an EMBL/GenBank/DDBJ whole genome shotgun (WGS) entry which is preliminary data.</text>
</comment>
<dbReference type="PANTHER" id="PTHR31286">
    <property type="entry name" value="GLYCINE-RICH CELL WALL STRUCTURAL PROTEIN 1.8-LIKE"/>
    <property type="match status" value="1"/>
</dbReference>
<dbReference type="Proteomes" id="UP001237642">
    <property type="component" value="Unassembled WGS sequence"/>
</dbReference>
<proteinExistence type="predicted"/>